<evidence type="ECO:0000313" key="3">
    <source>
        <dbReference type="Proteomes" id="UP001212997"/>
    </source>
</evidence>
<evidence type="ECO:0000313" key="2">
    <source>
        <dbReference type="EMBL" id="KAJ3476071.1"/>
    </source>
</evidence>
<protein>
    <submittedName>
        <fullName evidence="2">Uncharacterized protein</fullName>
    </submittedName>
</protein>
<dbReference type="Proteomes" id="UP001212997">
    <property type="component" value="Unassembled WGS sequence"/>
</dbReference>
<accession>A0AAD5YDE7</accession>
<comment type="caution">
    <text evidence="2">The sequence shown here is derived from an EMBL/GenBank/DDBJ whole genome shotgun (WGS) entry which is preliminary data.</text>
</comment>
<name>A0AAD5YDE7_9APHY</name>
<dbReference type="AlphaFoldDB" id="A0AAD5YDE7"/>
<feature type="region of interest" description="Disordered" evidence="1">
    <location>
        <begin position="309"/>
        <end position="335"/>
    </location>
</feature>
<reference evidence="2" key="1">
    <citation type="submission" date="2022-07" db="EMBL/GenBank/DDBJ databases">
        <title>Genome Sequence of Physisporinus lineatus.</title>
        <authorList>
            <person name="Buettner E."/>
        </authorList>
    </citation>
    <scope>NUCLEOTIDE SEQUENCE</scope>
    <source>
        <strain evidence="2">VT162</strain>
    </source>
</reference>
<keyword evidence="3" id="KW-1185">Reference proteome</keyword>
<organism evidence="2 3">
    <name type="scientific">Meripilus lineatus</name>
    <dbReference type="NCBI Taxonomy" id="2056292"/>
    <lineage>
        <taxon>Eukaryota</taxon>
        <taxon>Fungi</taxon>
        <taxon>Dikarya</taxon>
        <taxon>Basidiomycota</taxon>
        <taxon>Agaricomycotina</taxon>
        <taxon>Agaricomycetes</taxon>
        <taxon>Polyporales</taxon>
        <taxon>Meripilaceae</taxon>
        <taxon>Meripilus</taxon>
    </lineage>
</organism>
<feature type="compositionally biased region" description="Low complexity" evidence="1">
    <location>
        <begin position="229"/>
        <end position="248"/>
    </location>
</feature>
<feature type="region of interest" description="Disordered" evidence="1">
    <location>
        <begin position="225"/>
        <end position="257"/>
    </location>
</feature>
<gene>
    <name evidence="2" type="ORF">NLI96_g11412</name>
</gene>
<proteinExistence type="predicted"/>
<sequence>MLVHALTRSAFDDLFNPDKEDILHLGEIPRPVLDGDTIPVDSRRFLWCLVNCSPDPLRGIGETTPLNSNPDSGTISPALDDTLEDELAALEAAALTNPDAMKTLIALRDGDRCLVTRHGFSSVLAPNCTHILPYSVQCRTKAHDLIEIFTSGQVSSMEIRMEFNTPSNAIMLQSDAQSGFRMGAWGIEAIQHPTTGIWKYYYRVIDSSRTGPLIEIKPNSRLPFGSGLPSASDPHSVPSSSDSSSSDSTHIQPTIHSPNPLFCNTHLSLSRLTYQSGLSPFLDTLSESWDLETRTSDFMVDITGGAFSRTRSKSGKSKDKSRNRTRGQSQRKNTGEWRGELDVDVLWLKLKEVEDSPPISGDDSVYGRDVEMVDMNGRSFGRDEKRRREVVQVYQSVSV</sequence>
<evidence type="ECO:0000256" key="1">
    <source>
        <dbReference type="SAM" id="MobiDB-lite"/>
    </source>
</evidence>
<dbReference type="EMBL" id="JANAWD010000756">
    <property type="protein sequence ID" value="KAJ3476071.1"/>
    <property type="molecule type" value="Genomic_DNA"/>
</dbReference>